<evidence type="ECO:0000313" key="8">
    <source>
        <dbReference type="EMBL" id="CAD8815810.1"/>
    </source>
</evidence>
<evidence type="ECO:0000256" key="2">
    <source>
        <dbReference type="ARBA" id="ARBA00022840"/>
    </source>
</evidence>
<keyword evidence="4" id="KW-0723">Serine/threonine-protein kinase</keyword>
<feature type="region of interest" description="Disordered" evidence="5">
    <location>
        <begin position="1"/>
        <end position="23"/>
    </location>
</feature>
<evidence type="ECO:0000256" key="1">
    <source>
        <dbReference type="ARBA" id="ARBA00022741"/>
    </source>
</evidence>
<dbReference type="PANTHER" id="PTHR24347">
    <property type="entry name" value="SERINE/THREONINE-PROTEIN KINASE"/>
    <property type="match status" value="1"/>
</dbReference>
<dbReference type="InterPro" id="IPR011009">
    <property type="entry name" value="Kinase-like_dom_sf"/>
</dbReference>
<feature type="binding site" evidence="3">
    <location>
        <position position="174"/>
    </location>
    <ligand>
        <name>ATP</name>
        <dbReference type="ChEBI" id="CHEBI:30616"/>
    </ligand>
</feature>
<keyword evidence="1 3" id="KW-0547">Nucleotide-binding</keyword>
<dbReference type="InterPro" id="IPR008271">
    <property type="entry name" value="Ser/Thr_kinase_AS"/>
</dbReference>
<dbReference type="InterPro" id="IPR017441">
    <property type="entry name" value="Protein_kinase_ATP_BS"/>
</dbReference>
<dbReference type="Gene3D" id="1.10.510.10">
    <property type="entry name" value="Transferase(Phosphotransferase) domain 1"/>
    <property type="match status" value="1"/>
</dbReference>
<dbReference type="SUPFAM" id="SSF50729">
    <property type="entry name" value="PH domain-like"/>
    <property type="match status" value="1"/>
</dbReference>
<dbReference type="PROSITE" id="PS00108">
    <property type="entry name" value="PROTEIN_KINASE_ST"/>
    <property type="match status" value="1"/>
</dbReference>
<evidence type="ECO:0000256" key="3">
    <source>
        <dbReference type="PROSITE-ProRule" id="PRU10141"/>
    </source>
</evidence>
<dbReference type="GO" id="GO:0005524">
    <property type="term" value="F:ATP binding"/>
    <property type="evidence" value="ECO:0007669"/>
    <property type="project" value="UniProtKB-UniRule"/>
</dbReference>
<evidence type="ECO:0008006" key="9">
    <source>
        <dbReference type="Google" id="ProtNLM"/>
    </source>
</evidence>
<dbReference type="FunFam" id="1.10.510.10:FF:000571">
    <property type="entry name" value="Maternal embryonic leucine zipper kinase"/>
    <property type="match status" value="1"/>
</dbReference>
<dbReference type="PROSITE" id="PS50003">
    <property type="entry name" value="PH_DOMAIN"/>
    <property type="match status" value="1"/>
</dbReference>
<evidence type="ECO:0000259" key="6">
    <source>
        <dbReference type="PROSITE" id="PS50003"/>
    </source>
</evidence>
<reference evidence="8" key="1">
    <citation type="submission" date="2021-01" db="EMBL/GenBank/DDBJ databases">
        <authorList>
            <person name="Corre E."/>
            <person name="Pelletier E."/>
            <person name="Niang G."/>
            <person name="Scheremetjew M."/>
            <person name="Finn R."/>
            <person name="Kale V."/>
            <person name="Holt S."/>
            <person name="Cochrane G."/>
            <person name="Meng A."/>
            <person name="Brown T."/>
            <person name="Cohen L."/>
        </authorList>
    </citation>
    <scope>NUCLEOTIDE SEQUENCE</scope>
    <source>
        <strain evidence="8">CCMP3278</strain>
    </source>
</reference>
<dbReference type="SMART" id="SM00233">
    <property type="entry name" value="PH"/>
    <property type="match status" value="1"/>
</dbReference>
<keyword evidence="4" id="KW-0808">Transferase</keyword>
<evidence type="ECO:0000259" key="7">
    <source>
        <dbReference type="PROSITE" id="PS50011"/>
    </source>
</evidence>
<dbReference type="InterPro" id="IPR000719">
    <property type="entry name" value="Prot_kinase_dom"/>
</dbReference>
<name>A0A7S0ZAI6_9RHOD</name>
<dbReference type="InterPro" id="IPR011993">
    <property type="entry name" value="PH-like_dom_sf"/>
</dbReference>
<dbReference type="GO" id="GO:0004674">
    <property type="term" value="F:protein serine/threonine kinase activity"/>
    <property type="evidence" value="ECO:0007669"/>
    <property type="project" value="UniProtKB-KW"/>
</dbReference>
<feature type="domain" description="Protein kinase" evidence="7">
    <location>
        <begin position="143"/>
        <end position="403"/>
    </location>
</feature>
<accession>A0A7S0ZAI6</accession>
<dbReference type="SUPFAM" id="SSF56112">
    <property type="entry name" value="Protein kinase-like (PK-like)"/>
    <property type="match status" value="1"/>
</dbReference>
<dbReference type="SMART" id="SM00220">
    <property type="entry name" value="S_TKc"/>
    <property type="match status" value="1"/>
</dbReference>
<evidence type="ECO:0000256" key="5">
    <source>
        <dbReference type="SAM" id="MobiDB-lite"/>
    </source>
</evidence>
<keyword evidence="4" id="KW-0418">Kinase</keyword>
<gene>
    <name evidence="8" type="ORF">TOLI1172_LOCUS198</name>
</gene>
<dbReference type="CDD" id="cd05117">
    <property type="entry name" value="STKc_CAMK"/>
    <property type="match status" value="1"/>
</dbReference>
<dbReference type="Pfam" id="PF00069">
    <property type="entry name" value="Pkinase"/>
    <property type="match status" value="1"/>
</dbReference>
<dbReference type="FunFam" id="3.30.200.20:FF:000042">
    <property type="entry name" value="Aurora kinase A"/>
    <property type="match status" value="1"/>
</dbReference>
<dbReference type="EMBL" id="HBFP01000263">
    <property type="protein sequence ID" value="CAD8815810.1"/>
    <property type="molecule type" value="Transcribed_RNA"/>
</dbReference>
<comment type="similarity">
    <text evidence="4">Belongs to the protein kinase superfamily.</text>
</comment>
<keyword evidence="2 3" id="KW-0067">ATP-binding</keyword>
<feature type="region of interest" description="Disordered" evidence="5">
    <location>
        <begin position="441"/>
        <end position="461"/>
    </location>
</feature>
<feature type="compositionally biased region" description="Polar residues" evidence="5">
    <location>
        <begin position="444"/>
        <end position="454"/>
    </location>
</feature>
<protein>
    <recommendedName>
        <fullName evidence="9">Non-specific serine/threonine protein kinase</fullName>
    </recommendedName>
</protein>
<sequence length="461" mass="52171">MGRMKTERQDRKSNATSGTDEKSGLALMQQSISFCSELNLSRGDAQVTEGWVTKVGRYLHLHSSRYLKLRGAALSSFHSPDRPATWTMNLLNCTVKPILKSKRFLISTPERGALEYSAFDETERDRWVAAIRKATTENIFSFYKIGPIIGNGSFSTVRLGASLDTRDIKKYAIKIIDKRRVGGNLKYMDREIAIMRSVRHKNIVQIYDIFETDKRLMIVLEYCPGGDLFEKLKVRSTLTETQAILVFRQLFSALEYLHSRGIVHRDIKPANFLLVDSSESLQVKLSDFGLSNTMENASDVVMASIVGTPAFLPPEVIKNLPYGPKVDIWGMGISLYFLLSGRIPFDAKNRDQMFTRIQNDMLEFRGKVWENISFEAKDLLRKLLTKNPDKRLSALEALNHDWFNTKADLLEDLSEKNMLEIDSSDSAMSSVSRCESPAALTMLPNHSGSQSSISEIRRLSV</sequence>
<dbReference type="PROSITE" id="PS50011">
    <property type="entry name" value="PROTEIN_KINASE_DOM"/>
    <property type="match status" value="1"/>
</dbReference>
<dbReference type="Gene3D" id="2.30.29.30">
    <property type="entry name" value="Pleckstrin-homology domain (PH domain)/Phosphotyrosine-binding domain (PTB)"/>
    <property type="match status" value="1"/>
</dbReference>
<dbReference type="AlphaFoldDB" id="A0A7S0ZAI6"/>
<evidence type="ECO:0000256" key="4">
    <source>
        <dbReference type="RuleBase" id="RU000304"/>
    </source>
</evidence>
<dbReference type="InterPro" id="IPR001849">
    <property type="entry name" value="PH_domain"/>
</dbReference>
<proteinExistence type="inferred from homology"/>
<feature type="domain" description="PH" evidence="6">
    <location>
        <begin position="45"/>
        <end position="136"/>
    </location>
</feature>
<organism evidence="8">
    <name type="scientific">Timspurckia oligopyrenoides</name>
    <dbReference type="NCBI Taxonomy" id="708627"/>
    <lineage>
        <taxon>Eukaryota</taxon>
        <taxon>Rhodophyta</taxon>
        <taxon>Bangiophyceae</taxon>
        <taxon>Porphyridiales</taxon>
        <taxon>Porphyridiaceae</taxon>
        <taxon>Timspurckia</taxon>
    </lineage>
</organism>
<dbReference type="PROSITE" id="PS00107">
    <property type="entry name" value="PROTEIN_KINASE_ATP"/>
    <property type="match status" value="1"/>
</dbReference>